<evidence type="ECO:0000256" key="1">
    <source>
        <dbReference type="SAM" id="MobiDB-lite"/>
    </source>
</evidence>
<organism evidence="2 3">
    <name type="scientific">Mycosarcoma maydis</name>
    <name type="common">Corn smut fungus</name>
    <name type="synonym">Ustilago maydis</name>
    <dbReference type="NCBI Taxonomy" id="5270"/>
    <lineage>
        <taxon>Eukaryota</taxon>
        <taxon>Fungi</taxon>
        <taxon>Dikarya</taxon>
        <taxon>Basidiomycota</taxon>
        <taxon>Ustilaginomycotina</taxon>
        <taxon>Ustilaginomycetes</taxon>
        <taxon>Ustilaginales</taxon>
        <taxon>Ustilaginaceae</taxon>
        <taxon>Mycosarcoma</taxon>
    </lineage>
</organism>
<protein>
    <submittedName>
        <fullName evidence="2">Uncharacterized protein</fullName>
    </submittedName>
</protein>
<dbReference type="Proteomes" id="UP000000561">
    <property type="component" value="Chromosome 7"/>
</dbReference>
<dbReference type="RefSeq" id="XP_011389414.1">
    <property type="nucleotide sequence ID" value="XM_011391112.1"/>
</dbReference>
<proteinExistence type="predicted"/>
<evidence type="ECO:0000313" key="3">
    <source>
        <dbReference type="Proteomes" id="UP000000561"/>
    </source>
</evidence>
<feature type="compositionally biased region" description="Basic residues" evidence="1">
    <location>
        <begin position="362"/>
        <end position="374"/>
    </location>
</feature>
<dbReference type="InParanoid" id="A0A0D1E3J7"/>
<dbReference type="VEuPathDB" id="FungiDB:UMAG_03039"/>
<dbReference type="AlphaFoldDB" id="A0A0D1E3J7"/>
<name>A0A0D1E3J7_MYCMD</name>
<dbReference type="GeneID" id="23563624"/>
<dbReference type="EMBL" id="CM003146">
    <property type="protein sequence ID" value="KIS69060.1"/>
    <property type="molecule type" value="Genomic_DNA"/>
</dbReference>
<feature type="region of interest" description="Disordered" evidence="1">
    <location>
        <begin position="327"/>
        <end position="374"/>
    </location>
</feature>
<sequence>MDRDTQIGQEASRVSSRSPRHKHSDSAAKHWRIERSWATPFMMDFGASSETQSTASCSVHGNLERPQLCCTFRVSLLVAPRFSSQCFGNSRFAVLRQTASPTAVIRFGSLQRLLSSASSHVSSLLAANLSELRSVVVHNQRASSLCMEVTNRSVSQISPHLFHQSIWIAGQFRVNDIGLPISEPIWKQNDGERPPSATWAATSFACTIKSGLASYAHACLVAYHVTPYSESGGVSLCLQCKPSFNLQDNPAKCATAQTGLSWWRPLDVGSHHADSRLTTVASLCAEPIRSSPTLVILPRFLSLQYNTVTNTVCHKWTATRLLTPTKAASSFHSKQRNTEPPSIIRHRKRAGMPPFVVQSRPEKKRRLSAKSARS</sequence>
<dbReference type="KEGG" id="uma:UMAG_03039"/>
<reference evidence="2 3" key="1">
    <citation type="journal article" date="2006" name="Nature">
        <title>Insights from the genome of the biotrophic fungal plant pathogen Ustilago maydis.</title>
        <authorList>
            <person name="Kamper J."/>
            <person name="Kahmann R."/>
            <person name="Bolker M."/>
            <person name="Ma L.J."/>
            <person name="Brefort T."/>
            <person name="Saville B.J."/>
            <person name="Banuett F."/>
            <person name="Kronstad J.W."/>
            <person name="Gold S.E."/>
            <person name="Muller O."/>
            <person name="Perlin M.H."/>
            <person name="Wosten H.A."/>
            <person name="de Vries R."/>
            <person name="Ruiz-Herrera J."/>
            <person name="Reynaga-Pena C.G."/>
            <person name="Snetselaar K."/>
            <person name="McCann M."/>
            <person name="Perez-Martin J."/>
            <person name="Feldbrugge M."/>
            <person name="Basse C.W."/>
            <person name="Steinberg G."/>
            <person name="Ibeas J.I."/>
            <person name="Holloman W."/>
            <person name="Guzman P."/>
            <person name="Farman M."/>
            <person name="Stajich J.E."/>
            <person name="Sentandreu R."/>
            <person name="Gonzalez-Prieto J.M."/>
            <person name="Kennell J.C."/>
            <person name="Molina L."/>
            <person name="Schirawski J."/>
            <person name="Mendoza-Mendoza A."/>
            <person name="Greilinger D."/>
            <person name="Munch K."/>
            <person name="Rossel N."/>
            <person name="Scherer M."/>
            <person name="Vranes M."/>
            <person name="Ladendorf O."/>
            <person name="Vincon V."/>
            <person name="Fuchs U."/>
            <person name="Sandrock B."/>
            <person name="Meng S."/>
            <person name="Ho E.C."/>
            <person name="Cahill M.J."/>
            <person name="Boyce K.J."/>
            <person name="Klose J."/>
            <person name="Klosterman S.J."/>
            <person name="Deelstra H.J."/>
            <person name="Ortiz-Castellanos L."/>
            <person name="Li W."/>
            <person name="Sanchez-Alonso P."/>
            <person name="Schreier P.H."/>
            <person name="Hauser-Hahn I."/>
            <person name="Vaupel M."/>
            <person name="Koopmann E."/>
            <person name="Friedrich G."/>
            <person name="Voss H."/>
            <person name="Schluter T."/>
            <person name="Margolis J."/>
            <person name="Platt D."/>
            <person name="Swimmer C."/>
            <person name="Gnirke A."/>
            <person name="Chen F."/>
            <person name="Vysotskaia V."/>
            <person name="Mannhaupt G."/>
            <person name="Guldener U."/>
            <person name="Munsterkotter M."/>
            <person name="Haase D."/>
            <person name="Oesterheld M."/>
            <person name="Mewes H.W."/>
            <person name="Mauceli E.W."/>
            <person name="DeCaprio D."/>
            <person name="Wade C.M."/>
            <person name="Butler J."/>
            <person name="Young S."/>
            <person name="Jaffe D.B."/>
            <person name="Calvo S."/>
            <person name="Nusbaum C."/>
            <person name="Galagan J."/>
            <person name="Birren B.W."/>
        </authorList>
    </citation>
    <scope>NUCLEOTIDE SEQUENCE [LARGE SCALE GENOMIC DNA]</scope>
    <source>
        <strain evidence="3">DSM 14603 / FGSC 9021 / UM521</strain>
    </source>
</reference>
<accession>A0A0D1E3J7</accession>
<feature type="region of interest" description="Disordered" evidence="1">
    <location>
        <begin position="1"/>
        <end position="29"/>
    </location>
</feature>
<keyword evidence="3" id="KW-1185">Reference proteome</keyword>
<gene>
    <name evidence="2" type="ORF">UMAG_03039</name>
</gene>
<feature type="compositionally biased region" description="Polar residues" evidence="1">
    <location>
        <begin position="1"/>
        <end position="17"/>
    </location>
</feature>
<evidence type="ECO:0000313" key="2">
    <source>
        <dbReference type="EMBL" id="KIS69060.1"/>
    </source>
</evidence>